<proteinExistence type="predicted"/>
<dbReference type="Proteomes" id="UP000217257">
    <property type="component" value="Chromosome"/>
</dbReference>
<dbReference type="Pfam" id="PF09536">
    <property type="entry name" value="DUF2378"/>
    <property type="match status" value="1"/>
</dbReference>
<accession>A0A250JIQ3</accession>
<evidence type="ECO:0000313" key="2">
    <source>
        <dbReference type="Proteomes" id="UP000217257"/>
    </source>
</evidence>
<sequence>MWRAVTDIPEGMPYARHWSFKRVAAQGALMAVNDSVGLGEAKADAWEQELARRSGLVAERHTVRGMYFNGTLDALRSLGHEPLVRRCVEESGESHFLDFFSYPARLHYRMVSTALPALAREYGGAEEGLRQLGQQVARRVWGLGVGKVMLSLSPLSPRQLQSALPMAYRTSVSFGEYEVRWMGPCSGRLTLKQGFMPYPFHEGVVKTSLGLWGGRAVRVSGRQTGGLDSECDFWWQ</sequence>
<protein>
    <recommendedName>
        <fullName evidence="3">DUF2378 family protein</fullName>
    </recommendedName>
</protein>
<evidence type="ECO:0000313" key="1">
    <source>
        <dbReference type="EMBL" id="ATB43261.1"/>
    </source>
</evidence>
<organism evidence="1 2">
    <name type="scientific">Cystobacter fuscus</name>
    <dbReference type="NCBI Taxonomy" id="43"/>
    <lineage>
        <taxon>Bacteria</taxon>
        <taxon>Pseudomonadati</taxon>
        <taxon>Myxococcota</taxon>
        <taxon>Myxococcia</taxon>
        <taxon>Myxococcales</taxon>
        <taxon>Cystobacterineae</taxon>
        <taxon>Archangiaceae</taxon>
        <taxon>Cystobacter</taxon>
    </lineage>
</organism>
<dbReference type="KEGG" id="cfus:CYFUS_008741"/>
<name>A0A250JIQ3_9BACT</name>
<dbReference type="InterPro" id="IPR011751">
    <property type="entry name" value="Mxa_paralog_2265"/>
</dbReference>
<dbReference type="AlphaFoldDB" id="A0A250JIQ3"/>
<evidence type="ECO:0008006" key="3">
    <source>
        <dbReference type="Google" id="ProtNLM"/>
    </source>
</evidence>
<gene>
    <name evidence="1" type="ORF">CYFUS_008741</name>
</gene>
<reference evidence="1 2" key="1">
    <citation type="submission" date="2017-06" db="EMBL/GenBank/DDBJ databases">
        <title>Sequencing and comparative analysis of myxobacterial genomes.</title>
        <authorList>
            <person name="Rupp O."/>
            <person name="Goesmann A."/>
            <person name="Sogaard-Andersen L."/>
        </authorList>
    </citation>
    <scope>NUCLEOTIDE SEQUENCE [LARGE SCALE GENOMIC DNA]</scope>
    <source>
        <strain evidence="1 2">DSM 52655</strain>
    </source>
</reference>
<dbReference type="NCBIfam" id="TIGR02265">
    <property type="entry name" value="Mxa_TIGR02265"/>
    <property type="match status" value="1"/>
</dbReference>
<dbReference type="EMBL" id="CP022098">
    <property type="protein sequence ID" value="ATB43261.1"/>
    <property type="molecule type" value="Genomic_DNA"/>
</dbReference>